<protein>
    <submittedName>
        <fullName evidence="3">LytTR family transcriptional regulator DNA-binding domain-containing protein</fullName>
    </submittedName>
</protein>
<comment type="caution">
    <text evidence="3">The sequence shown here is derived from an EMBL/GenBank/DDBJ whole genome shotgun (WGS) entry which is preliminary data.</text>
</comment>
<evidence type="ECO:0000256" key="1">
    <source>
        <dbReference type="SAM" id="Phobius"/>
    </source>
</evidence>
<evidence type="ECO:0000313" key="4">
    <source>
        <dbReference type="Proteomes" id="UP001597201"/>
    </source>
</evidence>
<dbReference type="PROSITE" id="PS50930">
    <property type="entry name" value="HTH_LYTTR"/>
    <property type="match status" value="1"/>
</dbReference>
<feature type="transmembrane region" description="Helical" evidence="1">
    <location>
        <begin position="33"/>
        <end position="51"/>
    </location>
</feature>
<keyword evidence="1" id="KW-1133">Transmembrane helix</keyword>
<feature type="transmembrane region" description="Helical" evidence="1">
    <location>
        <begin position="9"/>
        <end position="27"/>
    </location>
</feature>
<dbReference type="Gene3D" id="2.40.50.1020">
    <property type="entry name" value="LytTr DNA-binding domain"/>
    <property type="match status" value="1"/>
</dbReference>
<sequence length="230" mass="27141">MKFNSLYQVIYWFCTSLLIALLFKTSFTSFWEAWLVSLFFIPPALLIKFSWPKIKPLPKLKRVLRTFYLAVFSLYFCYLAITLAYWYFLELRGGQMEKVFLNPVLVWIILGFFVGLDAYLFVSQNTSNSESITIFSDRKKTNLLKNDILFVESRNEFTLVILSNGQEIKNNVKISSWENKLPHFLRVHRSFLINPLVAVLNGNEIIIHSKYNIPISRSYKKTVIDFFKER</sequence>
<feature type="transmembrane region" description="Helical" evidence="1">
    <location>
        <begin position="100"/>
        <end position="122"/>
    </location>
</feature>
<accession>A0ABW3Y3R4</accession>
<dbReference type="GO" id="GO:0003677">
    <property type="term" value="F:DNA binding"/>
    <property type="evidence" value="ECO:0007669"/>
    <property type="project" value="UniProtKB-KW"/>
</dbReference>
<evidence type="ECO:0000313" key="3">
    <source>
        <dbReference type="EMBL" id="MFD1316476.1"/>
    </source>
</evidence>
<keyword evidence="4" id="KW-1185">Reference proteome</keyword>
<keyword evidence="3" id="KW-0238">DNA-binding</keyword>
<feature type="domain" description="HTH LytTR-type" evidence="2">
    <location>
        <begin position="132"/>
        <end position="194"/>
    </location>
</feature>
<reference evidence="4" key="1">
    <citation type="journal article" date="2019" name="Int. J. Syst. Evol. Microbiol.">
        <title>The Global Catalogue of Microorganisms (GCM) 10K type strain sequencing project: providing services to taxonomists for standard genome sequencing and annotation.</title>
        <authorList>
            <consortium name="The Broad Institute Genomics Platform"/>
            <consortium name="The Broad Institute Genome Sequencing Center for Infectious Disease"/>
            <person name="Wu L."/>
            <person name="Ma J."/>
        </authorList>
    </citation>
    <scope>NUCLEOTIDE SEQUENCE [LARGE SCALE GENOMIC DNA]</scope>
    <source>
        <strain evidence="4">CCUG 61485</strain>
    </source>
</reference>
<dbReference type="Pfam" id="PF04397">
    <property type="entry name" value="LytTR"/>
    <property type="match status" value="1"/>
</dbReference>
<dbReference type="EMBL" id="JBHTMY010000003">
    <property type="protein sequence ID" value="MFD1316476.1"/>
    <property type="molecule type" value="Genomic_DNA"/>
</dbReference>
<organism evidence="3 4">
    <name type="scientific">Namhaeicola litoreus</name>
    <dbReference type="NCBI Taxonomy" id="1052145"/>
    <lineage>
        <taxon>Bacteria</taxon>
        <taxon>Pseudomonadati</taxon>
        <taxon>Bacteroidota</taxon>
        <taxon>Flavobacteriia</taxon>
        <taxon>Flavobacteriales</taxon>
        <taxon>Flavobacteriaceae</taxon>
        <taxon>Namhaeicola</taxon>
    </lineage>
</organism>
<dbReference type="SMART" id="SM00850">
    <property type="entry name" value="LytTR"/>
    <property type="match status" value="1"/>
</dbReference>
<keyword evidence="1" id="KW-0472">Membrane</keyword>
<dbReference type="InterPro" id="IPR007492">
    <property type="entry name" value="LytTR_DNA-bd_dom"/>
</dbReference>
<feature type="transmembrane region" description="Helical" evidence="1">
    <location>
        <begin position="63"/>
        <end position="88"/>
    </location>
</feature>
<dbReference type="Proteomes" id="UP001597201">
    <property type="component" value="Unassembled WGS sequence"/>
</dbReference>
<dbReference type="RefSeq" id="WP_377179491.1">
    <property type="nucleotide sequence ID" value="NZ_JBHTMY010000003.1"/>
</dbReference>
<proteinExistence type="predicted"/>
<evidence type="ECO:0000259" key="2">
    <source>
        <dbReference type="PROSITE" id="PS50930"/>
    </source>
</evidence>
<gene>
    <name evidence="3" type="ORF">ACFQ39_12695</name>
</gene>
<name>A0ABW3Y3R4_9FLAO</name>
<keyword evidence="1" id="KW-0812">Transmembrane</keyword>